<dbReference type="EC" id="5.2.1.8" evidence="3"/>
<dbReference type="PROSITE" id="PS50198">
    <property type="entry name" value="PPIC_PPIASE_2"/>
    <property type="match status" value="1"/>
</dbReference>
<organism evidence="10 11">
    <name type="scientific">Phenylobacterium koreense</name>
    <dbReference type="NCBI Taxonomy" id="266125"/>
    <lineage>
        <taxon>Bacteria</taxon>
        <taxon>Pseudomonadati</taxon>
        <taxon>Pseudomonadota</taxon>
        <taxon>Alphaproteobacteria</taxon>
        <taxon>Caulobacterales</taxon>
        <taxon>Caulobacteraceae</taxon>
        <taxon>Phenylobacterium</taxon>
    </lineage>
</organism>
<reference evidence="10 11" key="1">
    <citation type="submission" date="2024-06" db="EMBL/GenBank/DDBJ databases">
        <title>Genomic Encyclopedia of Type Strains, Phase IV (KMG-IV): sequencing the most valuable type-strain genomes for metagenomic binning, comparative biology and taxonomic classification.</title>
        <authorList>
            <person name="Goeker M."/>
        </authorList>
    </citation>
    <scope>NUCLEOTIDE SEQUENCE [LARGE SCALE GENOMIC DNA]</scope>
    <source>
        <strain evidence="10 11">DSM 17809</strain>
    </source>
</reference>
<proteinExistence type="inferred from homology"/>
<keyword evidence="5 8" id="KW-0697">Rotamase</keyword>
<comment type="similarity">
    <text evidence="2">Belongs to the PpiC/parvulin rotamase family.</text>
</comment>
<sequence>MSTQRTVAVEGVEIPEAMIALEAQNHPSLSAGEAWETSAKALALRALLLARACEIGLEAAPQLDETGREETEEEALIRTLLDQEVEVPPSTLAERRRVYDAHADRFLSPLLFEASHILFEPQTDGATGMDEARGKAERAIAALEAGASFAELARALSDCPSGAEDGRLGQLSPGDLAPEVERALLELTEGATTSRPVRSRFGWHVLRLDRRAEPRRLPFEEVEDRIALHLESRAWAAVAARYAAGLAEKARLKGLSLKLTPDGGFSSEGLALGDLLEEGGPAARTEAWLEAVDPALGRRVRAAAEAAGEGVQDYIRQCVSSFVAEASDERWTQLLSAAQGAEDPALTAIGQILRSKLEPVAQTFTLIRRRGE</sequence>
<evidence type="ECO:0000256" key="1">
    <source>
        <dbReference type="ARBA" id="ARBA00000971"/>
    </source>
</evidence>
<comment type="caution">
    <text evidence="10">The sequence shown here is derived from an EMBL/GenBank/DDBJ whole genome shotgun (WGS) entry which is preliminary data.</text>
</comment>
<evidence type="ECO:0000256" key="6">
    <source>
        <dbReference type="ARBA" id="ARBA00030642"/>
    </source>
</evidence>
<dbReference type="InterPro" id="IPR050245">
    <property type="entry name" value="PrsA_foldase"/>
</dbReference>
<comment type="catalytic activity">
    <reaction evidence="1">
        <text>[protein]-peptidylproline (omega=180) = [protein]-peptidylproline (omega=0)</text>
        <dbReference type="Rhea" id="RHEA:16237"/>
        <dbReference type="Rhea" id="RHEA-COMP:10747"/>
        <dbReference type="Rhea" id="RHEA-COMP:10748"/>
        <dbReference type="ChEBI" id="CHEBI:83833"/>
        <dbReference type="ChEBI" id="CHEBI:83834"/>
        <dbReference type="EC" id="5.2.1.8"/>
    </reaction>
</comment>
<evidence type="ECO:0000313" key="11">
    <source>
        <dbReference type="Proteomes" id="UP001549110"/>
    </source>
</evidence>
<dbReference type="InterPro" id="IPR000297">
    <property type="entry name" value="PPIase_PpiC"/>
</dbReference>
<dbReference type="PANTHER" id="PTHR47245">
    <property type="entry name" value="PEPTIDYLPROLYL ISOMERASE"/>
    <property type="match status" value="1"/>
</dbReference>
<evidence type="ECO:0000256" key="8">
    <source>
        <dbReference type="PROSITE-ProRule" id="PRU00278"/>
    </source>
</evidence>
<name>A0ABV2ELP3_9CAUL</name>
<dbReference type="Gene3D" id="3.10.50.40">
    <property type="match status" value="1"/>
</dbReference>
<dbReference type="EMBL" id="JBEPLU010000002">
    <property type="protein sequence ID" value="MET3527979.1"/>
    <property type="molecule type" value="Genomic_DNA"/>
</dbReference>
<protein>
    <recommendedName>
        <fullName evidence="4">Parvulin-like PPIase</fullName>
        <ecNumber evidence="3">5.2.1.8</ecNumber>
    </recommendedName>
    <alternativeName>
        <fullName evidence="6">Peptidyl-prolyl cis-trans isomerase plp</fullName>
    </alternativeName>
    <alternativeName>
        <fullName evidence="7">Rotamase plp</fullName>
    </alternativeName>
</protein>
<evidence type="ECO:0000259" key="9">
    <source>
        <dbReference type="PROSITE" id="PS50198"/>
    </source>
</evidence>
<dbReference type="Proteomes" id="UP001549110">
    <property type="component" value="Unassembled WGS sequence"/>
</dbReference>
<evidence type="ECO:0000256" key="7">
    <source>
        <dbReference type="ARBA" id="ARBA00031484"/>
    </source>
</evidence>
<evidence type="ECO:0000256" key="4">
    <source>
        <dbReference type="ARBA" id="ARBA00018370"/>
    </source>
</evidence>
<dbReference type="Pfam" id="PF00639">
    <property type="entry name" value="Rotamase"/>
    <property type="match status" value="1"/>
</dbReference>
<evidence type="ECO:0000256" key="2">
    <source>
        <dbReference type="ARBA" id="ARBA00007656"/>
    </source>
</evidence>
<keyword evidence="11" id="KW-1185">Reference proteome</keyword>
<dbReference type="RefSeq" id="WP_354297994.1">
    <property type="nucleotide sequence ID" value="NZ_JBEPLU010000002.1"/>
</dbReference>
<dbReference type="PANTHER" id="PTHR47245:SF2">
    <property type="entry name" value="PEPTIDYL-PROLYL CIS-TRANS ISOMERASE HP_0175-RELATED"/>
    <property type="match status" value="1"/>
</dbReference>
<feature type="domain" description="PpiC" evidence="9">
    <location>
        <begin position="109"/>
        <end position="210"/>
    </location>
</feature>
<dbReference type="GO" id="GO:0003755">
    <property type="term" value="F:peptidyl-prolyl cis-trans isomerase activity"/>
    <property type="evidence" value="ECO:0007669"/>
    <property type="project" value="UniProtKB-EC"/>
</dbReference>
<gene>
    <name evidence="10" type="ORF">ABID41_003097</name>
</gene>
<keyword evidence="8 10" id="KW-0413">Isomerase</keyword>
<dbReference type="SUPFAM" id="SSF54534">
    <property type="entry name" value="FKBP-like"/>
    <property type="match status" value="1"/>
</dbReference>
<evidence type="ECO:0000256" key="5">
    <source>
        <dbReference type="ARBA" id="ARBA00023110"/>
    </source>
</evidence>
<evidence type="ECO:0000256" key="3">
    <source>
        <dbReference type="ARBA" id="ARBA00013194"/>
    </source>
</evidence>
<dbReference type="InterPro" id="IPR046357">
    <property type="entry name" value="PPIase_dom_sf"/>
</dbReference>
<accession>A0ABV2ELP3</accession>
<evidence type="ECO:0000313" key="10">
    <source>
        <dbReference type="EMBL" id="MET3527979.1"/>
    </source>
</evidence>